<dbReference type="SUPFAM" id="SSF52129">
    <property type="entry name" value="Caspase-like"/>
    <property type="match status" value="1"/>
</dbReference>
<evidence type="ECO:0000256" key="1">
    <source>
        <dbReference type="ARBA" id="ARBA00010134"/>
    </source>
</evidence>
<dbReference type="FunFam" id="3.40.50.1460:FF:000001">
    <property type="entry name" value="Caspase-3 preproprotein"/>
    <property type="match status" value="1"/>
</dbReference>
<feature type="domain" description="Caspase family p10" evidence="9">
    <location>
        <begin position="213"/>
        <end position="308"/>
    </location>
</feature>
<keyword evidence="3" id="KW-0053">Apoptosis</keyword>
<feature type="region of interest" description="Disordered" evidence="8">
    <location>
        <begin position="1"/>
        <end position="21"/>
    </location>
</feature>
<dbReference type="GO" id="GO:0006508">
    <property type="term" value="P:proteolysis"/>
    <property type="evidence" value="ECO:0007669"/>
    <property type="project" value="UniProtKB-KW"/>
</dbReference>
<dbReference type="GO" id="GO:0043525">
    <property type="term" value="P:positive regulation of neuron apoptotic process"/>
    <property type="evidence" value="ECO:0007669"/>
    <property type="project" value="TreeGrafter"/>
</dbReference>
<dbReference type="InterPro" id="IPR002398">
    <property type="entry name" value="Pept_C14"/>
</dbReference>
<evidence type="ECO:0000259" key="9">
    <source>
        <dbReference type="PROSITE" id="PS50207"/>
    </source>
</evidence>
<organism evidence="11">
    <name type="scientific">Sarcoptes scabiei</name>
    <name type="common">Itch mite</name>
    <name type="synonym">Acarus scabiei</name>
    <dbReference type="NCBI Taxonomy" id="52283"/>
    <lineage>
        <taxon>Eukaryota</taxon>
        <taxon>Metazoa</taxon>
        <taxon>Ecdysozoa</taxon>
        <taxon>Arthropoda</taxon>
        <taxon>Chelicerata</taxon>
        <taxon>Arachnida</taxon>
        <taxon>Acari</taxon>
        <taxon>Acariformes</taxon>
        <taxon>Sarcoptiformes</taxon>
        <taxon>Astigmata</taxon>
        <taxon>Psoroptidia</taxon>
        <taxon>Sarcoptoidea</taxon>
        <taxon>Sarcoptidae</taxon>
        <taxon>Sarcoptinae</taxon>
        <taxon>Sarcoptes</taxon>
    </lineage>
</organism>
<dbReference type="SMART" id="SM00115">
    <property type="entry name" value="CASc"/>
    <property type="match status" value="1"/>
</dbReference>
<dbReference type="CDD" id="cd00032">
    <property type="entry name" value="CASc"/>
    <property type="match status" value="1"/>
</dbReference>
<dbReference type="PROSITE" id="PS50207">
    <property type="entry name" value="CASPASE_P10"/>
    <property type="match status" value="1"/>
</dbReference>
<evidence type="ECO:0000256" key="4">
    <source>
        <dbReference type="ARBA" id="ARBA00022801"/>
    </source>
</evidence>
<dbReference type="PRINTS" id="PR00376">
    <property type="entry name" value="IL1BCENZYME"/>
</dbReference>
<protein>
    <submittedName>
        <fullName evidence="11">Caspase-1</fullName>
    </submittedName>
</protein>
<dbReference type="InterPro" id="IPR015917">
    <property type="entry name" value="Pept_C14A"/>
</dbReference>
<dbReference type="InterPro" id="IPR033139">
    <property type="entry name" value="Caspase_cys_AS"/>
</dbReference>
<dbReference type="Proteomes" id="UP000070412">
    <property type="component" value="Unassembled WGS sequence"/>
</dbReference>
<evidence type="ECO:0000259" key="10">
    <source>
        <dbReference type="PROSITE" id="PS50208"/>
    </source>
</evidence>
<keyword evidence="5" id="KW-0788">Thiol protease</keyword>
<evidence type="ECO:0000256" key="8">
    <source>
        <dbReference type="SAM" id="MobiDB-lite"/>
    </source>
</evidence>
<evidence type="ECO:0000256" key="6">
    <source>
        <dbReference type="ARBA" id="ARBA00023145"/>
    </source>
</evidence>
<dbReference type="InterPro" id="IPR001309">
    <property type="entry name" value="Pept_C14_p20"/>
</dbReference>
<dbReference type="EMBL" id="WVUK01000065">
    <property type="protein sequence ID" value="KAF7488660.1"/>
    <property type="molecule type" value="Genomic_DNA"/>
</dbReference>
<dbReference type="GO" id="GO:0045751">
    <property type="term" value="P:negative regulation of Toll signaling pathway"/>
    <property type="evidence" value="ECO:0007669"/>
    <property type="project" value="UniProtKB-ARBA"/>
</dbReference>
<dbReference type="PROSITE" id="PS01121">
    <property type="entry name" value="CASPASE_HIS"/>
    <property type="match status" value="1"/>
</dbReference>
<accession>A0A834R2W4</accession>
<dbReference type="GO" id="GO:0005737">
    <property type="term" value="C:cytoplasm"/>
    <property type="evidence" value="ECO:0007669"/>
    <property type="project" value="TreeGrafter"/>
</dbReference>
<keyword evidence="6" id="KW-0865">Zymogen</keyword>
<evidence type="ECO:0000256" key="3">
    <source>
        <dbReference type="ARBA" id="ARBA00022703"/>
    </source>
</evidence>
<reference evidence="12" key="3">
    <citation type="submission" date="2022-06" db="UniProtKB">
        <authorList>
            <consortium name="EnsemblMetazoa"/>
        </authorList>
    </citation>
    <scope>IDENTIFICATION</scope>
</reference>
<feature type="domain" description="Caspase family p20" evidence="10">
    <location>
        <begin position="74"/>
        <end position="197"/>
    </location>
</feature>
<dbReference type="EnsemblMetazoa" id="SSS_1852s_mrna">
    <property type="protein sequence ID" value="KAF7488660.1"/>
    <property type="gene ID" value="SSS_1852"/>
</dbReference>
<evidence type="ECO:0000256" key="5">
    <source>
        <dbReference type="ARBA" id="ARBA00022807"/>
    </source>
</evidence>
<name>A0A834R2W4_SARSC</name>
<reference evidence="11" key="2">
    <citation type="submission" date="2020-01" db="EMBL/GenBank/DDBJ databases">
        <authorList>
            <person name="Korhonen P.K.K."/>
            <person name="Guangxu M.G."/>
            <person name="Wang T.W."/>
            <person name="Stroehlein A.J.S."/>
            <person name="Young N.D."/>
            <person name="Ang C.-S.A."/>
            <person name="Fernando D.W.F."/>
            <person name="Lu H.L."/>
            <person name="Taylor S.T."/>
            <person name="Ehtesham M.E.M."/>
            <person name="Najaraj S.H.N."/>
            <person name="Harsha G.H.G."/>
            <person name="Madugundu A.M."/>
            <person name="Renuse S.R."/>
            <person name="Holt D.H."/>
            <person name="Pandey A.P."/>
            <person name="Papenfuss A.P."/>
            <person name="Gasser R.B.G."/>
            <person name="Fischer K.F."/>
        </authorList>
    </citation>
    <scope>NUCLEOTIDE SEQUENCE</scope>
    <source>
        <strain evidence="11">SSS_KF_BRIS2020</strain>
    </source>
</reference>
<reference evidence="13" key="1">
    <citation type="journal article" date="2020" name="PLoS Negl. Trop. Dis.">
        <title>High-quality nuclear genome for Sarcoptes scabiei-A critical resource for a neglected parasite.</title>
        <authorList>
            <person name="Korhonen P.K."/>
            <person name="Gasser R.B."/>
            <person name="Ma G."/>
            <person name="Wang T."/>
            <person name="Stroehlein A.J."/>
            <person name="Young N.D."/>
            <person name="Ang C.S."/>
            <person name="Fernando D.D."/>
            <person name="Lu H.C."/>
            <person name="Taylor S."/>
            <person name="Reynolds S.L."/>
            <person name="Mofiz E."/>
            <person name="Najaraj S.H."/>
            <person name="Gowda H."/>
            <person name="Madugundu A."/>
            <person name="Renuse S."/>
            <person name="Holt D."/>
            <person name="Pandey A."/>
            <person name="Papenfuss A.T."/>
            <person name="Fischer K."/>
        </authorList>
    </citation>
    <scope>NUCLEOTIDE SEQUENCE [LARGE SCALE GENOMIC DNA]</scope>
</reference>
<evidence type="ECO:0000256" key="2">
    <source>
        <dbReference type="ARBA" id="ARBA00022670"/>
    </source>
</evidence>
<dbReference type="OrthoDB" id="6416614at2759"/>
<dbReference type="InterPro" id="IPR016129">
    <property type="entry name" value="Caspase_his_AS"/>
</dbReference>
<evidence type="ECO:0000313" key="12">
    <source>
        <dbReference type="EnsemblMetazoa" id="KAF7488660.1"/>
    </source>
</evidence>
<sequence>MNEFGDFSRSTSMESDDDKSNKNQVDAGFLFNIGSLHKAQSSVTNNLNRNQMPNDCITIASKRDDFYYNMQQSINGRCIILNFESFDAPDLSKRRGTEMDVRRLSKTFQKLNFVVEIHNDLTQQKTFEIFRQESQRDHSSYNCFTICILTHGSNGILHTKDKKFDTSKMFDFFTGNRCKSLIGKPKMFFIQACQGEMFDSGVLVHDSPIDQPSYFMVPNYADFLIFYSTFPGFYSWRNVENGSWFIQTLCDVLDQYSNKFDMMTLLTIVSQKVAINYESRVPNDLTMHKKKQIPCVMSTLTRLITFLN</sequence>
<dbReference type="AlphaFoldDB" id="A0A834R2W4"/>
<dbReference type="PROSITE" id="PS01122">
    <property type="entry name" value="CASPASE_CYS"/>
    <property type="match status" value="1"/>
</dbReference>
<keyword evidence="4" id="KW-0378">Hydrolase</keyword>
<dbReference type="PROSITE" id="PS50208">
    <property type="entry name" value="CASPASE_P20"/>
    <property type="match status" value="1"/>
</dbReference>
<evidence type="ECO:0000313" key="11">
    <source>
        <dbReference type="EMBL" id="KAF7488660.1"/>
    </source>
</evidence>
<dbReference type="Gene3D" id="3.40.50.1460">
    <property type="match status" value="1"/>
</dbReference>
<dbReference type="Pfam" id="PF00656">
    <property type="entry name" value="Peptidase_C14"/>
    <property type="match status" value="1"/>
</dbReference>
<keyword evidence="13" id="KW-1185">Reference proteome</keyword>
<keyword evidence="2" id="KW-0645">Protease</keyword>
<proteinExistence type="inferred from homology"/>
<gene>
    <name evidence="11" type="ORF">SSS_1852</name>
</gene>
<comment type="similarity">
    <text evidence="1 7">Belongs to the peptidase C14A family.</text>
</comment>
<dbReference type="GO" id="GO:0004197">
    <property type="term" value="F:cysteine-type endopeptidase activity"/>
    <property type="evidence" value="ECO:0007669"/>
    <property type="project" value="InterPro"/>
</dbReference>
<dbReference type="InterPro" id="IPR002138">
    <property type="entry name" value="Pept_C14_p10"/>
</dbReference>
<dbReference type="InterPro" id="IPR011600">
    <property type="entry name" value="Pept_C14_caspase"/>
</dbReference>
<dbReference type="InterPro" id="IPR029030">
    <property type="entry name" value="Caspase-like_dom_sf"/>
</dbReference>
<dbReference type="PANTHER" id="PTHR10454:SF232">
    <property type="entry name" value="AT03047P-RELATED"/>
    <property type="match status" value="1"/>
</dbReference>
<evidence type="ECO:0000256" key="7">
    <source>
        <dbReference type="RuleBase" id="RU003971"/>
    </source>
</evidence>
<evidence type="ECO:0000313" key="13">
    <source>
        <dbReference type="Proteomes" id="UP000070412"/>
    </source>
</evidence>
<dbReference type="GO" id="GO:1990525">
    <property type="term" value="F:BIR domain binding"/>
    <property type="evidence" value="ECO:0007669"/>
    <property type="project" value="UniProtKB-ARBA"/>
</dbReference>
<dbReference type="GO" id="GO:0045476">
    <property type="term" value="P:nurse cell apoptotic process"/>
    <property type="evidence" value="ECO:0007669"/>
    <property type="project" value="UniProtKB-ARBA"/>
</dbReference>
<dbReference type="PANTHER" id="PTHR10454">
    <property type="entry name" value="CASPASE"/>
    <property type="match status" value="1"/>
</dbReference>
<dbReference type="GO" id="GO:0016322">
    <property type="term" value="P:neuron remodeling"/>
    <property type="evidence" value="ECO:0007669"/>
    <property type="project" value="UniProtKB-ARBA"/>
</dbReference>
<dbReference type="OMA" id="ENTGMNV"/>